<dbReference type="Pfam" id="PF00270">
    <property type="entry name" value="DEAD"/>
    <property type="match status" value="1"/>
</dbReference>
<evidence type="ECO:0000313" key="7">
    <source>
        <dbReference type="Proteomes" id="UP000483379"/>
    </source>
</evidence>
<dbReference type="PANTHER" id="PTHR47957:SF3">
    <property type="entry name" value="ATP-DEPENDENT HELICASE HRQ1"/>
    <property type="match status" value="1"/>
</dbReference>
<dbReference type="GO" id="GO:0043138">
    <property type="term" value="F:3'-5' DNA helicase activity"/>
    <property type="evidence" value="ECO:0007669"/>
    <property type="project" value="TreeGrafter"/>
</dbReference>
<keyword evidence="2" id="KW-0067">ATP-binding</keyword>
<dbReference type="InterPro" id="IPR014001">
    <property type="entry name" value="Helicase_ATP-bd"/>
</dbReference>
<dbReference type="EMBL" id="JAAIJQ010000026">
    <property type="protein sequence ID" value="NEV62345.1"/>
    <property type="molecule type" value="Genomic_DNA"/>
</dbReference>
<dbReference type="SMART" id="SM00487">
    <property type="entry name" value="DEXDc"/>
    <property type="match status" value="1"/>
</dbReference>
<dbReference type="SMART" id="SM00490">
    <property type="entry name" value="HELICc"/>
    <property type="match status" value="1"/>
</dbReference>
<evidence type="ECO:0000256" key="2">
    <source>
        <dbReference type="ARBA" id="ARBA00022840"/>
    </source>
</evidence>
<dbReference type="PROSITE" id="PS51194">
    <property type="entry name" value="HELICASE_CTER"/>
    <property type="match status" value="1"/>
</dbReference>
<organism evidence="6 7">
    <name type="scientific">Thiorhodococcus minor</name>
    <dbReference type="NCBI Taxonomy" id="57489"/>
    <lineage>
        <taxon>Bacteria</taxon>
        <taxon>Pseudomonadati</taxon>
        <taxon>Pseudomonadota</taxon>
        <taxon>Gammaproteobacteria</taxon>
        <taxon>Chromatiales</taxon>
        <taxon>Chromatiaceae</taxon>
        <taxon>Thiorhodococcus</taxon>
    </lineage>
</organism>
<feature type="domain" description="Helicase C-terminal" evidence="5">
    <location>
        <begin position="943"/>
        <end position="1094"/>
    </location>
</feature>
<reference evidence="6 7" key="1">
    <citation type="submission" date="2020-02" db="EMBL/GenBank/DDBJ databases">
        <title>Genome sequences of Thiorhodococcus mannitoliphagus and Thiorhodococcus minor, purple sulfur photosynthetic bacteria in the gammaproteobacterial family, Chromatiaceae.</title>
        <authorList>
            <person name="Aviles F.A."/>
            <person name="Meyer T.E."/>
            <person name="Kyndt J.A."/>
        </authorList>
    </citation>
    <scope>NUCLEOTIDE SEQUENCE [LARGE SCALE GENOMIC DNA]</scope>
    <source>
        <strain evidence="6 7">DSM 11518</strain>
    </source>
</reference>
<proteinExistence type="predicted"/>
<dbReference type="InterPro" id="IPR001650">
    <property type="entry name" value="Helicase_C-like"/>
</dbReference>
<evidence type="ECO:0000256" key="1">
    <source>
        <dbReference type="ARBA" id="ARBA00022741"/>
    </source>
</evidence>
<evidence type="ECO:0000259" key="5">
    <source>
        <dbReference type="PROSITE" id="PS51194"/>
    </source>
</evidence>
<dbReference type="InterPro" id="IPR027417">
    <property type="entry name" value="P-loop_NTPase"/>
</dbReference>
<evidence type="ECO:0000313" key="6">
    <source>
        <dbReference type="EMBL" id="NEV62345.1"/>
    </source>
</evidence>
<dbReference type="Pfam" id="PF00271">
    <property type="entry name" value="Helicase_C"/>
    <property type="match status" value="1"/>
</dbReference>
<keyword evidence="6" id="KW-0378">Hydrolase</keyword>
<dbReference type="Pfam" id="PF09369">
    <property type="entry name" value="MZB"/>
    <property type="match status" value="1"/>
</dbReference>
<sequence length="1963" mass="220283">MSEHNPLVLYRTLRDTLRRYIPTTLPISRRYPILRREFRQLLEGKELVKGPYLEALPDFEKGETLRSLLRDQGGFLNDGLGALPDSLLDRPLHRHQEDALRVACERQESILSATGTGSGKTETFLLPIAHRLLDDPEPERPGVRCLLIYPMNALANDQLYYRIAPLFGQQLAEARISFGRFTSQIRANTRRDEEVSRLRENDKLMDALGGQVPDHWRLTREEMLEQPPRILITNYAMLEHLLLLPRNAPLFAQDTLECIVLDEIHTYTGAQATEVAYLLRKLKNRLGLTRRLQVFGTSASLPSGDENDRRILKFASDLFGEPVERVIRGERIPHQGLTQPSNASFSLDVATWIGVGKALESLAAEAEPEVIQWEDAIEAQGVLDRVPPLPQGHTRLGPALEHVFAHNREVRGASELLSEGGVVAFTEVAERLFAPETGSTPEERTAALSALVHLGMLARAHAEAYPLLPARYHLAVSGIEGVSVALDATASEGWRALKPLRVYSDDTGHYYPLLVCRKCGQPYLEGFEHAGRLHNRRPSVDEGQVRRQVFWLGKPPSVLTVDEEDLEEGEAESTKGQFRRRSIDPRTGGSPTGGATGITLYEIDTVEDTEERTHYVTRCPACGGRSSGSEAEIITRMHPGNEALASVVVQQVLEALPARKDPDGDPLPMDGRSLLTFSDNRQNAAFFAPYFERTAGELALRSAIYHALANDDEPLDLQLLFEEVFKTWKRRGQPVLIDENGELRTSMQGMRDRLMGRIAAEFCTPGGRRNSLEALGLVRVSWDKTGYRRLLKEITPRIPEPQRSQAEPLLRFLLETMRREKAIANLWDVDLRSEYVWGAPYAGHRAFALHSGGDASHAWLPPEGTKRHNRRTFYLVERLGWSWDGARDFLAFVWDAMERAKLRIRHQPGYALDGKALRFERAADHPLFVCPTCGLLQTDVVDGCCTAFRCTGQVQELDAAERSRMAEESHYIYLYRQGRPMTARAHEHTASLSTDLRENVERDFARGRINLLSCTTTMEMGVDLGDLEAVVNLNIPPGIANYQQRTGRAGRRAQAAPFCVTVARNAQYDQAMFRGFRDYLAGTAPVPFLLLDNAQLFQRHQVGIVLSRLLRERIANLAVNAPGLVDLFGAKFDAEALQEFVDWLDHWLSEPAGVAAIAEAEGLAERLPEAIRDAIALRGAGLISHVREQIEQFAREIHERWQRYADKVNELAQAGDDTRTLQQRARWSGMRDRYMQQFLVDQFSQRSLIPTYSFPVHSLTLEVTRDFGQQGFWGKEGDISLSRDAMLGISEYAPGAEVVANGRIWTSAGLAFYPRAFVPTEWYAACPECHHVDIGLERTDLPPACSNCGATAGRQRRAHLRPRGFVTSYEERTGKDPGTTRRRERPADEARLITIPGEGCFRDSDHPRIRGALLRARPADDGPAGRMFIVNRGPARNGYHVCPRCNFATPAYQPKAVPITHREPLTGKPCVNKDPLWTQDLAHEFDTDVLLWRFAAPIPAPDALEANPRQWAEGFARTLAETLRFTAANRLEIQAGELRSTFRLRARTIEIVLYDAVAGGAGYCVRLHEDGSMKALLADAVGRLECEADCASACTLCLCDYSNQAHWDQLDRKPVQAWLAELRDEVSEDLYPGMGLQRWQDPSLEQLARALKSLPEVHLLAPRLVGETEEEQTSLHWLLDLLNAGIKLHLHLLESPLTSAAAATVAQRQAVRYLAPYLQDSRLRIDYVEGLDPIDLMQLPRVMSGIDEGARAWFSLLPTQPLLQELLPQPVYRGALGQELAERLRERFASAHALAPDAFVPSLPIQRWELKVGDPRSPTEWFTDIAGQSISSITIRDPYCAAGPDQMAALVDLVGFFVATAASVSRLVVHGRELRTKDPNYRPRHVATRELTESLRKIYPGKSLLVHVQEFQKSRHFHDRTIDIALVGQDGCEVEYRYDLTGGIDFLLDPSKETKLFCYRVET</sequence>
<dbReference type="GO" id="GO:0006289">
    <property type="term" value="P:nucleotide-excision repair"/>
    <property type="evidence" value="ECO:0007669"/>
    <property type="project" value="TreeGrafter"/>
</dbReference>
<gene>
    <name evidence="6" type="ORF">G3446_10655</name>
</gene>
<dbReference type="PANTHER" id="PTHR47957">
    <property type="entry name" value="ATP-DEPENDENT HELICASE HRQ1"/>
    <property type="match status" value="1"/>
</dbReference>
<evidence type="ECO:0000259" key="4">
    <source>
        <dbReference type="PROSITE" id="PS51192"/>
    </source>
</evidence>
<dbReference type="Gene3D" id="3.40.50.300">
    <property type="entry name" value="P-loop containing nucleotide triphosphate hydrolases"/>
    <property type="match status" value="2"/>
</dbReference>
<keyword evidence="1" id="KW-0547">Nucleotide-binding</keyword>
<accession>A0A6M0K1Z1</accession>
<dbReference type="Proteomes" id="UP000483379">
    <property type="component" value="Unassembled WGS sequence"/>
</dbReference>
<dbReference type="GO" id="GO:0005524">
    <property type="term" value="F:ATP binding"/>
    <property type="evidence" value="ECO:0007669"/>
    <property type="project" value="UniProtKB-KW"/>
</dbReference>
<feature type="domain" description="Helicase ATP-binding" evidence="4">
    <location>
        <begin position="101"/>
        <end position="319"/>
    </location>
</feature>
<name>A0A6M0K1Z1_9GAMM</name>
<dbReference type="PROSITE" id="PS51192">
    <property type="entry name" value="HELICASE_ATP_BIND_1"/>
    <property type="match status" value="1"/>
</dbReference>
<dbReference type="GO" id="GO:0003676">
    <property type="term" value="F:nucleic acid binding"/>
    <property type="evidence" value="ECO:0007669"/>
    <property type="project" value="InterPro"/>
</dbReference>
<dbReference type="InterPro" id="IPR018973">
    <property type="entry name" value="MZB"/>
</dbReference>
<comment type="caution">
    <text evidence="6">The sequence shown here is derived from an EMBL/GenBank/DDBJ whole genome shotgun (WGS) entry which is preliminary data.</text>
</comment>
<keyword evidence="7" id="KW-1185">Reference proteome</keyword>
<keyword evidence="6" id="KW-0347">Helicase</keyword>
<evidence type="ECO:0000256" key="3">
    <source>
        <dbReference type="SAM" id="MobiDB-lite"/>
    </source>
</evidence>
<dbReference type="InterPro" id="IPR011545">
    <property type="entry name" value="DEAD/DEAH_box_helicase_dom"/>
</dbReference>
<protein>
    <submittedName>
        <fullName evidence="6">DEAD/DEAH box helicase</fullName>
    </submittedName>
</protein>
<dbReference type="SUPFAM" id="SSF52540">
    <property type="entry name" value="P-loop containing nucleoside triphosphate hydrolases"/>
    <property type="match status" value="2"/>
</dbReference>
<dbReference type="RefSeq" id="WP_164452817.1">
    <property type="nucleotide sequence ID" value="NZ_JAAIJQ010000026.1"/>
</dbReference>
<feature type="region of interest" description="Disordered" evidence="3">
    <location>
        <begin position="563"/>
        <end position="597"/>
    </location>
</feature>
<dbReference type="GO" id="GO:0036297">
    <property type="term" value="P:interstrand cross-link repair"/>
    <property type="evidence" value="ECO:0007669"/>
    <property type="project" value="TreeGrafter"/>
</dbReference>